<sequence length="344" mass="38405">MVLKIGVVGFGKMGRIRKATLDARSDARVVALADPYADMSDQQGVSRHTDWEKLLEEDIDAVVISCTNELIPTVAVAALAKGIHVFCEKPPGRNPQDVHRIRDASLQHPELIVKFGFNHRYHESVEQARRLVSSQSLGKILWMRGVYGKAGGPEFDKNWRNEPSRSGGGILLDQGIHMIDLFHDFCGTFTEVKSFVTSQYWNIPVEDNAFALLRNDEGQVGVIHSSATQWRHTFRLEIFLEKGFLTLEGILSSTMSYGKETLIVARNTFDENGYPLPNPEEVISFFADDRSWEKEMTEFVTCALAGDAIKIGTVQQAVDAMETVFAIYGADKSWNQSGECEQSA</sequence>
<accession>A0A1G9QQ02</accession>
<dbReference type="InterPro" id="IPR000683">
    <property type="entry name" value="Gfo/Idh/MocA-like_OxRdtase_N"/>
</dbReference>
<reference evidence="3 4" key="1">
    <citation type="submission" date="2016-10" db="EMBL/GenBank/DDBJ databases">
        <authorList>
            <person name="de Groot N.N."/>
        </authorList>
    </citation>
    <scope>NUCLEOTIDE SEQUENCE [LARGE SCALE GENOMIC DNA]</scope>
    <source>
        <strain evidence="3 4">DSM 16077</strain>
    </source>
</reference>
<organism evidence="3 4">
    <name type="scientific">Maricaulis salignorans</name>
    <dbReference type="NCBI Taxonomy" id="144026"/>
    <lineage>
        <taxon>Bacteria</taxon>
        <taxon>Pseudomonadati</taxon>
        <taxon>Pseudomonadota</taxon>
        <taxon>Alphaproteobacteria</taxon>
        <taxon>Maricaulales</taxon>
        <taxon>Maricaulaceae</taxon>
        <taxon>Maricaulis</taxon>
    </lineage>
</organism>
<dbReference type="EMBL" id="FNHG01000005">
    <property type="protein sequence ID" value="SDM13076.1"/>
    <property type="molecule type" value="Genomic_DNA"/>
</dbReference>
<dbReference type="AlphaFoldDB" id="A0A1G9QQ02"/>
<dbReference type="PANTHER" id="PTHR43818:SF5">
    <property type="entry name" value="OXIDOREDUCTASE FAMILY PROTEIN"/>
    <property type="match status" value="1"/>
</dbReference>
<gene>
    <name evidence="3" type="ORF">SAMN04488568_105117</name>
</gene>
<feature type="domain" description="Gfo/Idh/MocA-like oxidoreductase N-terminal" evidence="1">
    <location>
        <begin position="3"/>
        <end position="104"/>
    </location>
</feature>
<proteinExistence type="predicted"/>
<dbReference type="OrthoDB" id="9792935at2"/>
<dbReference type="Gene3D" id="3.30.360.10">
    <property type="entry name" value="Dihydrodipicolinate Reductase, domain 2"/>
    <property type="match status" value="1"/>
</dbReference>
<dbReference type="Proteomes" id="UP000199759">
    <property type="component" value="Unassembled WGS sequence"/>
</dbReference>
<dbReference type="Pfam" id="PF01408">
    <property type="entry name" value="GFO_IDH_MocA"/>
    <property type="match status" value="1"/>
</dbReference>
<dbReference type="InterPro" id="IPR055170">
    <property type="entry name" value="GFO_IDH_MocA-like_dom"/>
</dbReference>
<dbReference type="Pfam" id="PF22725">
    <property type="entry name" value="GFO_IDH_MocA_C3"/>
    <property type="match status" value="1"/>
</dbReference>
<dbReference type="GO" id="GO:0000166">
    <property type="term" value="F:nucleotide binding"/>
    <property type="evidence" value="ECO:0007669"/>
    <property type="project" value="InterPro"/>
</dbReference>
<dbReference type="Gene3D" id="3.40.50.720">
    <property type="entry name" value="NAD(P)-binding Rossmann-like Domain"/>
    <property type="match status" value="1"/>
</dbReference>
<dbReference type="STRING" id="144026.SAMN04488568_105117"/>
<evidence type="ECO:0000313" key="3">
    <source>
        <dbReference type="EMBL" id="SDM13076.1"/>
    </source>
</evidence>
<name>A0A1G9QQ02_9PROT</name>
<evidence type="ECO:0000313" key="4">
    <source>
        <dbReference type="Proteomes" id="UP000199759"/>
    </source>
</evidence>
<protein>
    <submittedName>
        <fullName evidence="3">Predicted dehydrogenase</fullName>
    </submittedName>
</protein>
<keyword evidence="4" id="KW-1185">Reference proteome</keyword>
<dbReference type="RefSeq" id="WP_091768536.1">
    <property type="nucleotide sequence ID" value="NZ_FNHG01000005.1"/>
</dbReference>
<evidence type="ECO:0000259" key="1">
    <source>
        <dbReference type="Pfam" id="PF01408"/>
    </source>
</evidence>
<feature type="domain" description="GFO/IDH/MocA-like oxidoreductase" evidence="2">
    <location>
        <begin position="126"/>
        <end position="245"/>
    </location>
</feature>
<dbReference type="SUPFAM" id="SSF51735">
    <property type="entry name" value="NAD(P)-binding Rossmann-fold domains"/>
    <property type="match status" value="1"/>
</dbReference>
<dbReference type="InterPro" id="IPR050463">
    <property type="entry name" value="Gfo/Idh/MocA_oxidrdct_glycsds"/>
</dbReference>
<dbReference type="PANTHER" id="PTHR43818">
    <property type="entry name" value="BCDNA.GH03377"/>
    <property type="match status" value="1"/>
</dbReference>
<dbReference type="SUPFAM" id="SSF55347">
    <property type="entry name" value="Glyceraldehyde-3-phosphate dehydrogenase-like, C-terminal domain"/>
    <property type="match status" value="1"/>
</dbReference>
<evidence type="ECO:0000259" key="2">
    <source>
        <dbReference type="Pfam" id="PF22725"/>
    </source>
</evidence>
<dbReference type="InterPro" id="IPR036291">
    <property type="entry name" value="NAD(P)-bd_dom_sf"/>
</dbReference>